<dbReference type="GO" id="GO:0008137">
    <property type="term" value="F:NADH dehydrogenase (ubiquinone) activity"/>
    <property type="evidence" value="ECO:0007669"/>
    <property type="project" value="UniProtKB-EC"/>
</dbReference>
<dbReference type="PRINTS" id="PR01434">
    <property type="entry name" value="NADHDHGNASE5"/>
</dbReference>
<dbReference type="Pfam" id="PF00361">
    <property type="entry name" value="Proton_antipo_M"/>
    <property type="match status" value="1"/>
</dbReference>
<evidence type="ECO:0000256" key="4">
    <source>
        <dbReference type="ARBA" id="ARBA00022660"/>
    </source>
</evidence>
<dbReference type="InterPro" id="IPR001750">
    <property type="entry name" value="ND/Mrp_TM"/>
</dbReference>
<dbReference type="EMBL" id="FM177863">
    <property type="protein sequence ID" value="CAQ68502.1"/>
    <property type="molecule type" value="Genomic_DNA"/>
</dbReference>
<name>A0A1L7PM93_HALPP</name>
<comment type="catalytic activity">
    <reaction evidence="8 9">
        <text>a ubiquinone + NADH + 5 H(+)(in) = a ubiquinol + NAD(+) + 4 H(+)(out)</text>
        <dbReference type="Rhea" id="RHEA:29091"/>
        <dbReference type="Rhea" id="RHEA-COMP:9565"/>
        <dbReference type="Rhea" id="RHEA-COMP:9566"/>
        <dbReference type="ChEBI" id="CHEBI:15378"/>
        <dbReference type="ChEBI" id="CHEBI:16389"/>
        <dbReference type="ChEBI" id="CHEBI:17976"/>
        <dbReference type="ChEBI" id="CHEBI:57540"/>
        <dbReference type="ChEBI" id="CHEBI:57945"/>
        <dbReference type="EC" id="7.1.1.2"/>
    </reaction>
</comment>
<dbReference type="EC" id="7.1.1.2" evidence="2 9"/>
<feature type="transmembrane region" description="Helical" evidence="9">
    <location>
        <begin position="477"/>
        <end position="497"/>
    </location>
</feature>
<dbReference type="GO" id="GO:0015990">
    <property type="term" value="P:electron transport coupled proton transport"/>
    <property type="evidence" value="ECO:0007669"/>
    <property type="project" value="TreeGrafter"/>
</dbReference>
<feature type="transmembrane region" description="Helical" evidence="9">
    <location>
        <begin position="120"/>
        <end position="138"/>
    </location>
</feature>
<evidence type="ECO:0000256" key="9">
    <source>
        <dbReference type="RuleBase" id="RU003404"/>
    </source>
</evidence>
<evidence type="ECO:0000256" key="3">
    <source>
        <dbReference type="ARBA" id="ARBA00021096"/>
    </source>
</evidence>
<comment type="subcellular location">
    <subcellularLocation>
        <location evidence="1">Membrane</location>
        <topology evidence="1">Multi-pass membrane protein</topology>
    </subcellularLocation>
</comment>
<feature type="transmembrane region" description="Helical" evidence="9">
    <location>
        <begin position="211"/>
        <end position="231"/>
    </location>
</feature>
<feature type="domain" description="NADH-Ubiquinone oxidoreductase (complex I) chain 5 N-terminal" evidence="11">
    <location>
        <begin position="79"/>
        <end position="120"/>
    </location>
</feature>
<feature type="transmembrane region" description="Helical" evidence="9">
    <location>
        <begin position="446"/>
        <end position="465"/>
    </location>
</feature>
<protein>
    <recommendedName>
        <fullName evidence="3 9">NADH-ubiquinone oxidoreductase chain 5</fullName>
        <ecNumber evidence="2 9">7.1.1.2</ecNumber>
    </recommendedName>
</protein>
<comment type="function">
    <text evidence="9">Core subunit of the mitochondrial membrane respiratory chain NADH dehydrogenase (Complex I) which catalyzes electron transfer from NADH through the respiratory chain, using ubiquinone as an electron acceptor. Essential for the catalytic activity and assembly of complex I.</text>
</comment>
<keyword evidence="6 9" id="KW-1133">Transmembrane helix</keyword>
<geneLocation type="mitochondrion" evidence="12"/>
<proteinExistence type="inferred from homology"/>
<keyword evidence="9" id="KW-0813">Transport</keyword>
<feature type="transmembrane region" description="Helical" evidence="9">
    <location>
        <begin position="267"/>
        <end position="288"/>
    </location>
</feature>
<comment type="similarity">
    <text evidence="9">Belongs to the complex I subunit 5 family.</text>
</comment>
<evidence type="ECO:0000259" key="10">
    <source>
        <dbReference type="Pfam" id="PF00361"/>
    </source>
</evidence>
<dbReference type="Pfam" id="PF00662">
    <property type="entry name" value="Proton_antipo_N"/>
    <property type="match status" value="1"/>
</dbReference>
<feature type="transmembrane region" description="Helical" evidence="9">
    <location>
        <begin position="243"/>
        <end position="261"/>
    </location>
</feature>
<dbReference type="PANTHER" id="PTHR42829:SF2">
    <property type="entry name" value="NADH-UBIQUINONE OXIDOREDUCTASE CHAIN 5"/>
    <property type="match status" value="1"/>
</dbReference>
<dbReference type="GO" id="GO:0003954">
    <property type="term" value="F:NADH dehydrogenase activity"/>
    <property type="evidence" value="ECO:0007669"/>
    <property type="project" value="TreeGrafter"/>
</dbReference>
<evidence type="ECO:0000256" key="2">
    <source>
        <dbReference type="ARBA" id="ARBA00012944"/>
    </source>
</evidence>
<feature type="transmembrane region" description="Helical" evidence="9">
    <location>
        <begin position="401"/>
        <end position="426"/>
    </location>
</feature>
<feature type="transmembrane region" description="Helical" evidence="9">
    <location>
        <begin position="42"/>
        <end position="63"/>
    </location>
</feature>
<dbReference type="InterPro" id="IPR003945">
    <property type="entry name" value="NU5C-like"/>
</dbReference>
<dbReference type="AlphaFoldDB" id="A0A1L7PM93"/>
<evidence type="ECO:0000256" key="1">
    <source>
        <dbReference type="ARBA" id="ARBA00004141"/>
    </source>
</evidence>
<keyword evidence="5 9" id="KW-0812">Transmembrane</keyword>
<sequence>MFSCMCLYLLFYLCGMLMLGQLLLLMMSTVMKMGKMYERVMIYYKMVVLLLCFVYFWFIIYSGSLSGKVSVGKGLWLGFSLDFLVDFYTVGFYLVAGLISWSILEFGFKYVSGEPQYGKFSWLLLCFLFFMMCLVVAGNYLMLFLGWEGVGLLSFLLISWWCNREEAIGSSIQAVLYNRLGDFGMMIWLACLLFGGNGFNLGENEGLSFGFYFLLMGIMAKSSQIMFHPWLPNAMEGPTPVSSLLHSSTMVVAGVFLLIRVVGVVDYMGVVVLVGVLTSFWGGFCAIGQFDFKKVVAFSTTSQLGFMVFTVGLGFSYLAFFHMLMHAFFKAMIFMVSGEVIHARQNFQDLRELGYGMIYNKTYGFLLMLGSGVMMGFPFLSGFFTKDLIFEGVFGGFFNRWMFFLFVLSLLFTCGYSTWVIGSILINWGWGCSKVLMTEKVSGLFFLYRPFVMVVFVGVFIWHWMGNYEENYVNNLVKVGPIIIFLLGVFVGMVLVLKKWNFIGGFGFYLGFFNPLVHKLIVYMGQVFAFFSLYCDYLIFEVLMPRGLVLLWKRFGGAWFFIMMMGLFLVLMLFKM</sequence>
<feature type="transmembrane region" description="Helical" evidence="9">
    <location>
        <begin position="83"/>
        <end position="108"/>
    </location>
</feature>
<feature type="transmembrane region" description="Helical" evidence="9">
    <location>
        <begin position="554"/>
        <end position="574"/>
    </location>
</feature>
<keyword evidence="9" id="KW-0830">Ubiquinone</keyword>
<keyword evidence="7 9" id="KW-0472">Membrane</keyword>
<keyword evidence="9" id="KW-0520">NAD</keyword>
<feature type="transmembrane region" description="Helical" evidence="9">
    <location>
        <begin position="362"/>
        <end position="381"/>
    </location>
</feature>
<keyword evidence="4" id="KW-0679">Respiratory chain</keyword>
<dbReference type="PANTHER" id="PTHR42829">
    <property type="entry name" value="NADH-UBIQUINONE OXIDOREDUCTASE CHAIN 5"/>
    <property type="match status" value="1"/>
</dbReference>
<dbReference type="GO" id="GO:0016020">
    <property type="term" value="C:membrane"/>
    <property type="evidence" value="ECO:0007669"/>
    <property type="project" value="UniProtKB-SubCell"/>
</dbReference>
<gene>
    <name evidence="12" type="primary">nad5</name>
</gene>
<dbReference type="GO" id="GO:0042773">
    <property type="term" value="P:ATP synthesis coupled electron transport"/>
    <property type="evidence" value="ECO:0007669"/>
    <property type="project" value="InterPro"/>
</dbReference>
<evidence type="ECO:0000313" key="12">
    <source>
        <dbReference type="EMBL" id="CAQ68502.1"/>
    </source>
</evidence>
<evidence type="ECO:0000256" key="5">
    <source>
        <dbReference type="ARBA" id="ARBA00022692"/>
    </source>
</evidence>
<organism evidence="12">
    <name type="scientific">Halocynthia papillosa</name>
    <name type="common">Red sea-squirt</name>
    <dbReference type="NCBI Taxonomy" id="201963"/>
    <lineage>
        <taxon>Eukaryota</taxon>
        <taxon>Metazoa</taxon>
        <taxon>Chordata</taxon>
        <taxon>Tunicata</taxon>
        <taxon>Ascidiacea</taxon>
        <taxon>Stolidobranchia</taxon>
        <taxon>Pyuridae</taxon>
        <taxon>Halocynthia</taxon>
    </lineage>
</organism>
<evidence type="ECO:0000256" key="7">
    <source>
        <dbReference type="ARBA" id="ARBA00023136"/>
    </source>
</evidence>
<reference evidence="12" key="1">
    <citation type="journal article" date="2014" name="Genome Biol. Evol.">
        <title>Ascidian mitogenomics: comparison of evolutionary rates in closely related taxa provides evidence of ongoing speciation events.</title>
        <authorList>
            <person name="Griggio F."/>
            <person name="Voskoboynik A."/>
            <person name="Iannelli F."/>
            <person name="Justy F."/>
            <person name="Tilak M.K."/>
            <person name="Turon X."/>
            <person name="Pesole G."/>
            <person name="Douzery E.J."/>
            <person name="Mastrototaro F."/>
            <person name="Gissi C."/>
        </authorList>
    </citation>
    <scope>NUCLEOTIDE SEQUENCE</scope>
</reference>
<feature type="transmembrane region" description="Helical" evidence="9">
    <location>
        <begin position="509"/>
        <end position="534"/>
    </location>
</feature>
<dbReference type="InterPro" id="IPR001516">
    <property type="entry name" value="Proton_antipo_N"/>
</dbReference>
<accession>A0A1L7PM93</accession>
<feature type="transmembrane region" description="Helical" evidence="9">
    <location>
        <begin position="6"/>
        <end position="30"/>
    </location>
</feature>
<keyword evidence="4" id="KW-0249">Electron transport</keyword>
<keyword evidence="9 12" id="KW-0496">Mitochondrion</keyword>
<feature type="transmembrane region" description="Helical" evidence="9">
    <location>
        <begin position="183"/>
        <end position="199"/>
    </location>
</feature>
<feature type="domain" description="NADH:quinone oxidoreductase/Mrp antiporter transmembrane" evidence="10">
    <location>
        <begin position="137"/>
        <end position="409"/>
    </location>
</feature>
<evidence type="ECO:0000256" key="6">
    <source>
        <dbReference type="ARBA" id="ARBA00022989"/>
    </source>
</evidence>
<evidence type="ECO:0000256" key="8">
    <source>
        <dbReference type="ARBA" id="ARBA00049551"/>
    </source>
</evidence>
<evidence type="ECO:0000259" key="11">
    <source>
        <dbReference type="Pfam" id="PF00662"/>
    </source>
</evidence>